<protein>
    <recommendedName>
        <fullName evidence="4">Cytochrome C biogenesis protein transmembrane domain-containing protein</fullName>
    </recommendedName>
</protein>
<accession>A0A366M2B3</accession>
<gene>
    <name evidence="2" type="ORF">DP939_12530</name>
</gene>
<dbReference type="AlphaFoldDB" id="A0A366M2B3"/>
<evidence type="ECO:0000256" key="1">
    <source>
        <dbReference type="SAM" id="Phobius"/>
    </source>
</evidence>
<feature type="transmembrane region" description="Helical" evidence="1">
    <location>
        <begin position="139"/>
        <end position="160"/>
    </location>
</feature>
<comment type="caution">
    <text evidence="2">The sequence shown here is derived from an EMBL/GenBank/DDBJ whole genome shotgun (WGS) entry which is preliminary data.</text>
</comment>
<name>A0A366M2B3_9ACTN</name>
<organism evidence="2 3">
    <name type="scientific">Spongiactinospora rosea</name>
    <dbReference type="NCBI Taxonomy" id="2248750"/>
    <lineage>
        <taxon>Bacteria</taxon>
        <taxon>Bacillati</taxon>
        <taxon>Actinomycetota</taxon>
        <taxon>Actinomycetes</taxon>
        <taxon>Streptosporangiales</taxon>
        <taxon>Streptosporangiaceae</taxon>
        <taxon>Spongiactinospora</taxon>
    </lineage>
</organism>
<evidence type="ECO:0000313" key="3">
    <source>
        <dbReference type="Proteomes" id="UP000253303"/>
    </source>
</evidence>
<reference evidence="2 3" key="1">
    <citation type="submission" date="2018-06" db="EMBL/GenBank/DDBJ databases">
        <title>Sphaerisporangium craniellae sp. nov., isolated from a marine sponge in the South China Sea.</title>
        <authorList>
            <person name="Li L."/>
        </authorList>
    </citation>
    <scope>NUCLEOTIDE SEQUENCE [LARGE SCALE GENOMIC DNA]</scope>
    <source>
        <strain evidence="2 3">LHW63015</strain>
    </source>
</reference>
<keyword evidence="3" id="KW-1185">Reference proteome</keyword>
<keyword evidence="1" id="KW-0812">Transmembrane</keyword>
<dbReference type="EMBL" id="QMEY01000004">
    <property type="protein sequence ID" value="RBQ19572.1"/>
    <property type="molecule type" value="Genomic_DNA"/>
</dbReference>
<feature type="transmembrane region" description="Helical" evidence="1">
    <location>
        <begin position="172"/>
        <end position="189"/>
    </location>
</feature>
<feature type="transmembrane region" description="Helical" evidence="1">
    <location>
        <begin position="209"/>
        <end position="238"/>
    </location>
</feature>
<feature type="transmembrane region" description="Helical" evidence="1">
    <location>
        <begin position="250"/>
        <end position="271"/>
    </location>
</feature>
<evidence type="ECO:0000313" key="2">
    <source>
        <dbReference type="EMBL" id="RBQ19572.1"/>
    </source>
</evidence>
<sequence>MVWIAAVAGFLLSVVWSAQFVDQTIGANVAGTILGRDAAEAPIAGILSGVVYAFTTGLAGTFTACNIAALGAVAPMLGERSSALARVRETLRPLGWLCVGMLAVSGVYGAVVGFVGTAMPQFSTASSASGLVPRNVQSMVVFGLIGVVFVYLGLASLGVVPDPLASISQRFPNARMVLMGALIGGFLIGRPFGLFRKLFRDAAESHNPLYGALAFMLQSAGNIVIMALLFVVLALGLGDRTRRWLAARPGRAALITGAIFITVGVFTVLYWDLRMLAFRDVIWYPVLWR</sequence>
<feature type="transmembrane region" description="Helical" evidence="1">
    <location>
        <begin position="41"/>
        <end position="73"/>
    </location>
</feature>
<evidence type="ECO:0008006" key="4">
    <source>
        <dbReference type="Google" id="ProtNLM"/>
    </source>
</evidence>
<dbReference type="Proteomes" id="UP000253303">
    <property type="component" value="Unassembled WGS sequence"/>
</dbReference>
<feature type="transmembrane region" description="Helical" evidence="1">
    <location>
        <begin position="94"/>
        <end position="119"/>
    </location>
</feature>
<proteinExistence type="predicted"/>
<keyword evidence="1" id="KW-0472">Membrane</keyword>
<keyword evidence="1" id="KW-1133">Transmembrane helix</keyword>